<keyword evidence="1" id="KW-1133">Transmembrane helix</keyword>
<gene>
    <name evidence="2" type="primary">ND2</name>
    <name evidence="2" type="ORF">KSP39_PZI017763</name>
</gene>
<evidence type="ECO:0000313" key="2">
    <source>
        <dbReference type="EMBL" id="KAK8928923.1"/>
    </source>
</evidence>
<organism evidence="2 3">
    <name type="scientific">Platanthera zijinensis</name>
    <dbReference type="NCBI Taxonomy" id="2320716"/>
    <lineage>
        <taxon>Eukaryota</taxon>
        <taxon>Viridiplantae</taxon>
        <taxon>Streptophyta</taxon>
        <taxon>Embryophyta</taxon>
        <taxon>Tracheophyta</taxon>
        <taxon>Spermatophyta</taxon>
        <taxon>Magnoliopsida</taxon>
        <taxon>Liliopsida</taxon>
        <taxon>Asparagales</taxon>
        <taxon>Orchidaceae</taxon>
        <taxon>Orchidoideae</taxon>
        <taxon>Orchideae</taxon>
        <taxon>Orchidinae</taxon>
        <taxon>Platanthera</taxon>
    </lineage>
</organism>
<reference evidence="2 3" key="1">
    <citation type="journal article" date="2022" name="Nat. Plants">
        <title>Genomes of leafy and leafless Platanthera orchids illuminate the evolution of mycoheterotrophy.</title>
        <authorList>
            <person name="Li M.H."/>
            <person name="Liu K.W."/>
            <person name="Li Z."/>
            <person name="Lu H.C."/>
            <person name="Ye Q.L."/>
            <person name="Zhang D."/>
            <person name="Wang J.Y."/>
            <person name="Li Y.F."/>
            <person name="Zhong Z.M."/>
            <person name="Liu X."/>
            <person name="Yu X."/>
            <person name="Liu D.K."/>
            <person name="Tu X.D."/>
            <person name="Liu B."/>
            <person name="Hao Y."/>
            <person name="Liao X.Y."/>
            <person name="Jiang Y.T."/>
            <person name="Sun W.H."/>
            <person name="Chen J."/>
            <person name="Chen Y.Q."/>
            <person name="Ai Y."/>
            <person name="Zhai J.W."/>
            <person name="Wu S.S."/>
            <person name="Zhou Z."/>
            <person name="Hsiao Y.Y."/>
            <person name="Wu W.L."/>
            <person name="Chen Y.Y."/>
            <person name="Lin Y.F."/>
            <person name="Hsu J.L."/>
            <person name="Li C.Y."/>
            <person name="Wang Z.W."/>
            <person name="Zhao X."/>
            <person name="Zhong W.Y."/>
            <person name="Ma X.K."/>
            <person name="Ma L."/>
            <person name="Huang J."/>
            <person name="Chen G.Z."/>
            <person name="Huang M.Z."/>
            <person name="Huang L."/>
            <person name="Peng D.H."/>
            <person name="Luo Y.B."/>
            <person name="Zou S.Q."/>
            <person name="Chen S.P."/>
            <person name="Lan S."/>
            <person name="Tsai W.C."/>
            <person name="Van de Peer Y."/>
            <person name="Liu Z.J."/>
        </authorList>
    </citation>
    <scope>NUCLEOTIDE SEQUENCE [LARGE SCALE GENOMIC DNA]</scope>
    <source>
        <strain evidence="2">Lor287</strain>
    </source>
</reference>
<dbReference type="AlphaFoldDB" id="A0AAP0B5V4"/>
<keyword evidence="1" id="KW-0812">Transmembrane</keyword>
<evidence type="ECO:0000313" key="3">
    <source>
        <dbReference type="Proteomes" id="UP001418222"/>
    </source>
</evidence>
<feature type="transmembrane region" description="Helical" evidence="1">
    <location>
        <begin position="36"/>
        <end position="57"/>
    </location>
</feature>
<comment type="caution">
    <text evidence="2">The sequence shown here is derived from an EMBL/GenBank/DDBJ whole genome shotgun (WGS) entry which is preliminary data.</text>
</comment>
<dbReference type="EMBL" id="JBBWWQ010000015">
    <property type="protein sequence ID" value="KAK8928923.1"/>
    <property type="molecule type" value="Genomic_DNA"/>
</dbReference>
<evidence type="ECO:0000256" key="1">
    <source>
        <dbReference type="SAM" id="Phobius"/>
    </source>
</evidence>
<accession>A0AAP0B5V4</accession>
<proteinExistence type="predicted"/>
<dbReference type="Proteomes" id="UP001418222">
    <property type="component" value="Unassembled WGS sequence"/>
</dbReference>
<keyword evidence="1" id="KW-0472">Membrane</keyword>
<name>A0AAP0B5V4_9ASPA</name>
<keyword evidence="3" id="KW-1185">Reference proteome</keyword>
<feature type="transmembrane region" description="Helical" evidence="1">
    <location>
        <begin position="12"/>
        <end position="29"/>
    </location>
</feature>
<protein>
    <submittedName>
        <fullName evidence="2">NADH-ubiquinone oxidoreductase chain 2</fullName>
    </submittedName>
</protein>
<sequence>MFNLFLVISPKIFLINATFILLIHGIFFNTSKRDDFPLLVSNVSWLGILSVVCNIPFPTRPLNYD</sequence>